<accession>A0A8J7VYY3</accession>
<evidence type="ECO:0000313" key="3">
    <source>
        <dbReference type="Proteomes" id="UP000675664"/>
    </source>
</evidence>
<reference evidence="2" key="1">
    <citation type="submission" date="2021-04" db="EMBL/GenBank/DDBJ databases">
        <title>Sinoanaerobacter chloroacetimidivorans sp. nov., an obligate anaerobic bacterium isolated from anaerobic sludge.</title>
        <authorList>
            <person name="Bao Y."/>
        </authorList>
    </citation>
    <scope>NUCLEOTIDE SEQUENCE</scope>
    <source>
        <strain evidence="2">BAD-6</strain>
    </source>
</reference>
<protein>
    <recommendedName>
        <fullName evidence="1">YodL-like domain-containing protein</fullName>
    </recommendedName>
</protein>
<dbReference type="Proteomes" id="UP000675664">
    <property type="component" value="Unassembled WGS sequence"/>
</dbReference>
<dbReference type="EMBL" id="JAGSND010000003">
    <property type="protein sequence ID" value="MBR0597659.1"/>
    <property type="molecule type" value="Genomic_DNA"/>
</dbReference>
<dbReference type="Pfam" id="PF14191">
    <property type="entry name" value="YodL"/>
    <property type="match status" value="1"/>
</dbReference>
<evidence type="ECO:0000313" key="2">
    <source>
        <dbReference type="EMBL" id="MBR0597659.1"/>
    </source>
</evidence>
<comment type="caution">
    <text evidence="2">The sequence shown here is derived from an EMBL/GenBank/DDBJ whole genome shotgun (WGS) entry which is preliminary data.</text>
</comment>
<name>A0A8J7VYY3_9FIRM</name>
<keyword evidence="3" id="KW-1185">Reference proteome</keyword>
<proteinExistence type="predicted"/>
<organism evidence="2 3">
    <name type="scientific">Sinanaerobacter chloroacetimidivorans</name>
    <dbReference type="NCBI Taxonomy" id="2818044"/>
    <lineage>
        <taxon>Bacteria</taxon>
        <taxon>Bacillati</taxon>
        <taxon>Bacillota</taxon>
        <taxon>Clostridia</taxon>
        <taxon>Peptostreptococcales</taxon>
        <taxon>Anaerovoracaceae</taxon>
        <taxon>Sinanaerobacter</taxon>
    </lineage>
</organism>
<evidence type="ECO:0000259" key="1">
    <source>
        <dbReference type="Pfam" id="PF14191"/>
    </source>
</evidence>
<sequence length="187" mass="21525">MPGIMIKSGMISYYGTPAGYTEKDQAVVDRIFQCDELAAWLQSRGLTPIWTDGVLERFLAGEGMNGSENAAPLKSVRIWQLDSRVDVRMKFIRYEDMLQQFGAPQPQDYRVAYDGQLETNDLERIYERFSTRQPPGFSGHPLNMSDVIELYDADGSTFYYVDRSDFRQIGFERQEQTQRKGMSMQTV</sequence>
<dbReference type="InterPro" id="IPR025923">
    <property type="entry name" value="YodL-like_dom"/>
</dbReference>
<reference evidence="2" key="2">
    <citation type="submission" date="2021-04" db="EMBL/GenBank/DDBJ databases">
        <authorList>
            <person name="Liu J."/>
        </authorList>
    </citation>
    <scope>NUCLEOTIDE SEQUENCE</scope>
    <source>
        <strain evidence="2">BAD-6</strain>
    </source>
</reference>
<dbReference type="AlphaFoldDB" id="A0A8J7VYY3"/>
<gene>
    <name evidence="2" type="ORF">KCX82_07240</name>
</gene>
<dbReference type="RefSeq" id="WP_227017786.1">
    <property type="nucleotide sequence ID" value="NZ_JAGSND010000003.1"/>
</dbReference>
<feature type="domain" description="YodL-like" evidence="1">
    <location>
        <begin position="76"/>
        <end position="171"/>
    </location>
</feature>